<comment type="similarity">
    <text evidence="1 2">Belongs to the UPF0102 family.</text>
</comment>
<evidence type="ECO:0000313" key="4">
    <source>
        <dbReference type="Proteomes" id="UP000069030"/>
    </source>
</evidence>
<dbReference type="Pfam" id="PF02021">
    <property type="entry name" value="UPF0102"/>
    <property type="match status" value="1"/>
</dbReference>
<dbReference type="InterPro" id="IPR011335">
    <property type="entry name" value="Restrct_endonuc-II-like"/>
</dbReference>
<dbReference type="GO" id="GO:0003676">
    <property type="term" value="F:nucleic acid binding"/>
    <property type="evidence" value="ECO:0007669"/>
    <property type="project" value="InterPro"/>
</dbReference>
<proteinExistence type="inferred from homology"/>
<protein>
    <recommendedName>
        <fullName evidence="2">UPF0102 protein AS202_04680</fullName>
    </recommendedName>
</protein>
<evidence type="ECO:0000313" key="3">
    <source>
        <dbReference type="EMBL" id="ALU25489.1"/>
    </source>
</evidence>
<dbReference type="Proteomes" id="UP000069030">
    <property type="component" value="Chromosome"/>
</dbReference>
<evidence type="ECO:0000256" key="2">
    <source>
        <dbReference type="HAMAP-Rule" id="MF_00048"/>
    </source>
</evidence>
<dbReference type="AlphaFoldDB" id="A0A0S7EER4"/>
<dbReference type="CDD" id="cd20736">
    <property type="entry name" value="PoNe_Nuclease"/>
    <property type="match status" value="1"/>
</dbReference>
<accession>A0A0S7EER4</accession>
<dbReference type="NCBIfam" id="NF009150">
    <property type="entry name" value="PRK12497.1-3"/>
    <property type="match status" value="1"/>
</dbReference>
<dbReference type="PANTHER" id="PTHR34039:SF1">
    <property type="entry name" value="UPF0102 PROTEIN YRAN"/>
    <property type="match status" value="1"/>
</dbReference>
<evidence type="ECO:0000256" key="1">
    <source>
        <dbReference type="ARBA" id="ARBA00006738"/>
    </source>
</evidence>
<dbReference type="eggNOG" id="COG0792">
    <property type="taxonomic scope" value="Bacteria"/>
</dbReference>
<dbReference type="RefSeq" id="WP_006259900.1">
    <property type="nucleotide sequence ID" value="NZ_BCMQ01000009.1"/>
</dbReference>
<dbReference type="InterPro" id="IPR003509">
    <property type="entry name" value="UPF0102_YraN-like"/>
</dbReference>
<name>A0A0S7EER4_9FLAO</name>
<gene>
    <name evidence="3" type="ORF">AS202_04680</name>
</gene>
<dbReference type="InterPro" id="IPR011856">
    <property type="entry name" value="tRNA_endonuc-like_dom_sf"/>
</dbReference>
<dbReference type="KEGG" id="mod:AS202_04680"/>
<dbReference type="SUPFAM" id="SSF52980">
    <property type="entry name" value="Restriction endonuclease-like"/>
    <property type="match status" value="1"/>
</dbReference>
<dbReference type="HAMAP" id="MF_00048">
    <property type="entry name" value="UPF0102"/>
    <property type="match status" value="1"/>
</dbReference>
<reference evidence="3 4" key="1">
    <citation type="journal article" date="2016" name="J. Zhejiang Univ. Sci. B">
        <title>Antibiotic resistance mechanisms of Myroides sp.</title>
        <authorList>
            <person name="Hu S."/>
            <person name="Yuan S."/>
            <person name="Qu H."/>
            <person name="Jiang T."/>
            <person name="Zhou Y."/>
            <person name="Wang M."/>
            <person name="Ming D."/>
        </authorList>
    </citation>
    <scope>NUCLEOTIDE SEQUENCE [LARGE SCALE GENOMIC DNA]</scope>
    <source>
        <strain evidence="3 4">PR63039</strain>
    </source>
</reference>
<dbReference type="Gene3D" id="3.40.1350.10">
    <property type="match status" value="1"/>
</dbReference>
<organism evidence="3 4">
    <name type="scientific">Myroides odoratimimus</name>
    <dbReference type="NCBI Taxonomy" id="76832"/>
    <lineage>
        <taxon>Bacteria</taxon>
        <taxon>Pseudomonadati</taxon>
        <taxon>Bacteroidota</taxon>
        <taxon>Flavobacteriia</taxon>
        <taxon>Flavobacteriales</taxon>
        <taxon>Flavobacteriaceae</taxon>
        <taxon>Myroides</taxon>
    </lineage>
</organism>
<dbReference type="PANTHER" id="PTHR34039">
    <property type="entry name" value="UPF0102 PROTEIN YRAN"/>
    <property type="match status" value="1"/>
</dbReference>
<sequence length="119" mass="13958">MAKHHEVGKEGENAATDYLIKRGYEILTRNYFAEKTELDIVALKDNILVFVEVKTRSSLDFGLPQDFVNSRKIKLLIKAANLFITEFEREEEVRFDIIGIYKKGETFDIEHIEDAFYFF</sequence>
<dbReference type="EMBL" id="CP013690">
    <property type="protein sequence ID" value="ALU25489.1"/>
    <property type="molecule type" value="Genomic_DNA"/>
</dbReference>